<dbReference type="GO" id="GO:0000785">
    <property type="term" value="C:chromatin"/>
    <property type="evidence" value="ECO:0007669"/>
    <property type="project" value="TreeGrafter"/>
</dbReference>
<dbReference type="PANTHER" id="PTHR48033">
    <property type="entry name" value="RNA-BINDING (RRM/RBD/RNP MOTIFS) FAMILY PROTEIN"/>
    <property type="match status" value="1"/>
</dbReference>
<name>A0AAV3QFA6_LITER</name>
<evidence type="ECO:0000256" key="1">
    <source>
        <dbReference type="ARBA" id="ARBA00004123"/>
    </source>
</evidence>
<dbReference type="SUPFAM" id="SSF54928">
    <property type="entry name" value="RNA-binding domain, RBD"/>
    <property type="match status" value="1"/>
</dbReference>
<comment type="caution">
    <text evidence="5">The sequence shown here is derived from an EMBL/GenBank/DDBJ whole genome shotgun (WGS) entry which is preliminary data.</text>
</comment>
<dbReference type="Pfam" id="PF00076">
    <property type="entry name" value="RRM_1"/>
    <property type="match status" value="1"/>
</dbReference>
<sequence length="79" mass="8741">MCFNMDNETKLFVGGLPWGTEKDDMKNHFSKYGEVVSCTIAKDRFSGNARGFGFVTFTLPAAAKEALNDTHHINGKLVL</sequence>
<dbReference type="InterPro" id="IPR000504">
    <property type="entry name" value="RRM_dom"/>
</dbReference>
<organism evidence="5 6">
    <name type="scientific">Lithospermum erythrorhizon</name>
    <name type="common">Purple gromwell</name>
    <name type="synonym">Lithospermum officinale var. erythrorhizon</name>
    <dbReference type="NCBI Taxonomy" id="34254"/>
    <lineage>
        <taxon>Eukaryota</taxon>
        <taxon>Viridiplantae</taxon>
        <taxon>Streptophyta</taxon>
        <taxon>Embryophyta</taxon>
        <taxon>Tracheophyta</taxon>
        <taxon>Spermatophyta</taxon>
        <taxon>Magnoliopsida</taxon>
        <taxon>eudicotyledons</taxon>
        <taxon>Gunneridae</taxon>
        <taxon>Pentapetalae</taxon>
        <taxon>asterids</taxon>
        <taxon>lamiids</taxon>
        <taxon>Boraginales</taxon>
        <taxon>Boraginaceae</taxon>
        <taxon>Boraginoideae</taxon>
        <taxon>Lithospermeae</taxon>
        <taxon>Lithospermum</taxon>
    </lineage>
</organism>
<dbReference type="SMART" id="SM00360">
    <property type="entry name" value="RRM"/>
    <property type="match status" value="1"/>
</dbReference>
<feature type="domain" description="RRM" evidence="4">
    <location>
        <begin position="9"/>
        <end position="79"/>
    </location>
</feature>
<dbReference type="AlphaFoldDB" id="A0AAV3QFA6"/>
<evidence type="ECO:0000256" key="3">
    <source>
        <dbReference type="PROSITE-ProRule" id="PRU00176"/>
    </source>
</evidence>
<keyword evidence="2" id="KW-0539">Nucleus</keyword>
<dbReference type="GO" id="GO:0005654">
    <property type="term" value="C:nucleoplasm"/>
    <property type="evidence" value="ECO:0007669"/>
    <property type="project" value="TreeGrafter"/>
</dbReference>
<dbReference type="Proteomes" id="UP001454036">
    <property type="component" value="Unassembled WGS sequence"/>
</dbReference>
<dbReference type="Gene3D" id="3.30.70.330">
    <property type="match status" value="1"/>
</dbReference>
<dbReference type="InterPro" id="IPR012677">
    <property type="entry name" value="Nucleotide-bd_a/b_plait_sf"/>
</dbReference>
<proteinExistence type="predicted"/>
<gene>
    <name evidence="5" type="ORF">LIER_39414</name>
</gene>
<keyword evidence="3" id="KW-0694">RNA-binding</keyword>
<reference evidence="5 6" key="1">
    <citation type="submission" date="2024-01" db="EMBL/GenBank/DDBJ databases">
        <title>The complete chloroplast genome sequence of Lithospermum erythrorhizon: insights into the phylogenetic relationship among Boraginaceae species and the maternal lineages of purple gromwells.</title>
        <authorList>
            <person name="Okada T."/>
            <person name="Watanabe K."/>
        </authorList>
    </citation>
    <scope>NUCLEOTIDE SEQUENCE [LARGE SCALE GENOMIC DNA]</scope>
</reference>
<evidence type="ECO:0000313" key="5">
    <source>
        <dbReference type="EMBL" id="GAA0162429.1"/>
    </source>
</evidence>
<dbReference type="PROSITE" id="PS50102">
    <property type="entry name" value="RRM"/>
    <property type="match status" value="1"/>
</dbReference>
<dbReference type="EMBL" id="BAABME010021115">
    <property type="protein sequence ID" value="GAA0162429.1"/>
    <property type="molecule type" value="Genomic_DNA"/>
</dbReference>
<accession>A0AAV3QFA6</accession>
<dbReference type="GO" id="GO:0010468">
    <property type="term" value="P:regulation of gene expression"/>
    <property type="evidence" value="ECO:0007669"/>
    <property type="project" value="TreeGrafter"/>
</dbReference>
<dbReference type="PANTHER" id="PTHR48033:SF10">
    <property type="entry name" value="RNA-BINDING PROTEIN SQUID"/>
    <property type="match status" value="1"/>
</dbReference>
<dbReference type="InterPro" id="IPR035979">
    <property type="entry name" value="RBD_domain_sf"/>
</dbReference>
<protein>
    <recommendedName>
        <fullName evidence="4">RRM domain-containing protein</fullName>
    </recommendedName>
</protein>
<evidence type="ECO:0000259" key="4">
    <source>
        <dbReference type="PROSITE" id="PS50102"/>
    </source>
</evidence>
<keyword evidence="6" id="KW-1185">Reference proteome</keyword>
<evidence type="ECO:0000313" key="6">
    <source>
        <dbReference type="Proteomes" id="UP001454036"/>
    </source>
</evidence>
<dbReference type="GO" id="GO:0003723">
    <property type="term" value="F:RNA binding"/>
    <property type="evidence" value="ECO:0007669"/>
    <property type="project" value="UniProtKB-UniRule"/>
</dbReference>
<evidence type="ECO:0000256" key="2">
    <source>
        <dbReference type="ARBA" id="ARBA00023242"/>
    </source>
</evidence>
<comment type="subcellular location">
    <subcellularLocation>
        <location evidence="1">Nucleus</location>
    </subcellularLocation>
</comment>